<name>A0A0A8YFY4_ARUDO</name>
<evidence type="ECO:0000313" key="2">
    <source>
        <dbReference type="EMBL" id="JAD25179.1"/>
    </source>
</evidence>
<protein>
    <submittedName>
        <fullName evidence="2">Uncharacterized protein</fullName>
    </submittedName>
</protein>
<proteinExistence type="predicted"/>
<reference evidence="2" key="2">
    <citation type="journal article" date="2015" name="Data Brief">
        <title>Shoot transcriptome of the giant reed, Arundo donax.</title>
        <authorList>
            <person name="Barrero R.A."/>
            <person name="Guerrero F.D."/>
            <person name="Moolhuijzen P."/>
            <person name="Goolsby J.A."/>
            <person name="Tidwell J."/>
            <person name="Bellgard S.E."/>
            <person name="Bellgard M.I."/>
        </authorList>
    </citation>
    <scope>NUCLEOTIDE SEQUENCE</scope>
    <source>
        <tissue evidence="2">Shoot tissue taken approximately 20 cm above the soil surface</tissue>
    </source>
</reference>
<feature type="region of interest" description="Disordered" evidence="1">
    <location>
        <begin position="1"/>
        <end position="23"/>
    </location>
</feature>
<evidence type="ECO:0000256" key="1">
    <source>
        <dbReference type="SAM" id="MobiDB-lite"/>
    </source>
</evidence>
<sequence>MYTSKSIRELPAANSNNPGGRCVHRGAPSSWGAHLRIGG</sequence>
<dbReference type="EMBL" id="GBRH01272716">
    <property type="protein sequence ID" value="JAD25179.1"/>
    <property type="molecule type" value="Transcribed_RNA"/>
</dbReference>
<dbReference type="AlphaFoldDB" id="A0A0A8YFY4"/>
<accession>A0A0A8YFY4</accession>
<organism evidence="2">
    <name type="scientific">Arundo donax</name>
    <name type="common">Giant reed</name>
    <name type="synonym">Donax arundinaceus</name>
    <dbReference type="NCBI Taxonomy" id="35708"/>
    <lineage>
        <taxon>Eukaryota</taxon>
        <taxon>Viridiplantae</taxon>
        <taxon>Streptophyta</taxon>
        <taxon>Embryophyta</taxon>
        <taxon>Tracheophyta</taxon>
        <taxon>Spermatophyta</taxon>
        <taxon>Magnoliopsida</taxon>
        <taxon>Liliopsida</taxon>
        <taxon>Poales</taxon>
        <taxon>Poaceae</taxon>
        <taxon>PACMAD clade</taxon>
        <taxon>Arundinoideae</taxon>
        <taxon>Arundineae</taxon>
        <taxon>Arundo</taxon>
    </lineage>
</organism>
<reference evidence="2" key="1">
    <citation type="submission" date="2014-09" db="EMBL/GenBank/DDBJ databases">
        <authorList>
            <person name="Magalhaes I.L.F."/>
            <person name="Oliveira U."/>
            <person name="Santos F.R."/>
            <person name="Vidigal T.H.D.A."/>
            <person name="Brescovit A.D."/>
            <person name="Santos A.J."/>
        </authorList>
    </citation>
    <scope>NUCLEOTIDE SEQUENCE</scope>
    <source>
        <tissue evidence="2">Shoot tissue taken approximately 20 cm above the soil surface</tissue>
    </source>
</reference>